<evidence type="ECO:0000256" key="22">
    <source>
        <dbReference type="ARBA" id="ARBA00047588"/>
    </source>
</evidence>
<comment type="subcellular location">
    <subcellularLocation>
        <location evidence="3">Cell projection</location>
        <location evidence="3">Ruffle membrane</location>
    </subcellularLocation>
    <subcellularLocation>
        <location evidence="1">Cytoplasm</location>
    </subcellularLocation>
    <subcellularLocation>
        <location evidence="4">Mitochondrion inner membrane</location>
        <topology evidence="4">Peripheral membrane protein</topology>
    </subcellularLocation>
    <subcellularLocation>
        <location evidence="2">Mitochondrion intermembrane space</location>
    </subcellularLocation>
</comment>
<comment type="catalytic activity">
    <reaction evidence="22">
        <text>octanoyl-CoA + H2O = octanoate + CoA + H(+)</text>
        <dbReference type="Rhea" id="RHEA:30143"/>
        <dbReference type="ChEBI" id="CHEBI:15377"/>
        <dbReference type="ChEBI" id="CHEBI:15378"/>
        <dbReference type="ChEBI" id="CHEBI:25646"/>
        <dbReference type="ChEBI" id="CHEBI:57287"/>
        <dbReference type="ChEBI" id="CHEBI:57386"/>
    </reaction>
    <physiologicalReaction direction="left-to-right" evidence="22">
        <dbReference type="Rhea" id="RHEA:30144"/>
    </physiologicalReaction>
</comment>
<comment type="catalytic activity">
    <reaction evidence="25">
        <text>dodecanoyl-CoA + H2O = dodecanoate + CoA + H(+)</text>
        <dbReference type="Rhea" id="RHEA:30135"/>
        <dbReference type="ChEBI" id="CHEBI:15377"/>
        <dbReference type="ChEBI" id="CHEBI:15378"/>
        <dbReference type="ChEBI" id="CHEBI:18262"/>
        <dbReference type="ChEBI" id="CHEBI:57287"/>
        <dbReference type="ChEBI" id="CHEBI:57375"/>
    </reaction>
    <physiologicalReaction direction="left-to-right" evidence="25">
        <dbReference type="Rhea" id="RHEA:30136"/>
    </physiologicalReaction>
</comment>
<feature type="domain" description="Thioesterase" evidence="27">
    <location>
        <begin position="49"/>
        <end position="122"/>
    </location>
</feature>
<comment type="catalytic activity">
    <reaction evidence="16">
        <text>(5Z,8Z,11Z,14Z)-eicosatetraenoyl-CoA + H2O = (5Z,8Z,11Z,14Z)-eicosatetraenoate + CoA + H(+)</text>
        <dbReference type="Rhea" id="RHEA:40151"/>
        <dbReference type="ChEBI" id="CHEBI:15377"/>
        <dbReference type="ChEBI" id="CHEBI:15378"/>
        <dbReference type="ChEBI" id="CHEBI:32395"/>
        <dbReference type="ChEBI" id="CHEBI:57287"/>
        <dbReference type="ChEBI" id="CHEBI:57368"/>
    </reaction>
    <physiologicalReaction direction="left-to-right" evidence="16">
        <dbReference type="Rhea" id="RHEA:40152"/>
    </physiologicalReaction>
</comment>
<comment type="similarity">
    <text evidence="18">Belongs to the THEM4/THEM5 thioesterase family.</text>
</comment>
<evidence type="ECO:0000313" key="28">
    <source>
        <dbReference type="EMBL" id="KKL62707.1"/>
    </source>
</evidence>
<dbReference type="SUPFAM" id="SSF54637">
    <property type="entry name" value="Thioesterase/thiol ester dehydrase-isomerase"/>
    <property type="match status" value="1"/>
</dbReference>
<evidence type="ECO:0000256" key="10">
    <source>
        <dbReference type="ARBA" id="ARBA00022832"/>
    </source>
</evidence>
<dbReference type="GO" id="GO:0032587">
    <property type="term" value="C:ruffle membrane"/>
    <property type="evidence" value="ECO:0007669"/>
    <property type="project" value="UniProtKB-SubCell"/>
</dbReference>
<evidence type="ECO:0000256" key="6">
    <source>
        <dbReference type="ARBA" id="ARBA00022490"/>
    </source>
</evidence>
<evidence type="ECO:0000256" key="4">
    <source>
        <dbReference type="ARBA" id="ARBA00004637"/>
    </source>
</evidence>
<evidence type="ECO:0000256" key="8">
    <source>
        <dbReference type="ARBA" id="ARBA00022792"/>
    </source>
</evidence>
<keyword evidence="8" id="KW-0999">Mitochondrion inner membrane</keyword>
<protein>
    <recommendedName>
        <fullName evidence="20">Acyl-coenzyme A thioesterase THEM4</fullName>
        <ecNumber evidence="19">3.1.2.2</ecNumber>
    </recommendedName>
    <alternativeName>
        <fullName evidence="21">Thioesterase superfamily member 4</fullName>
    </alternativeName>
</protein>
<comment type="catalytic activity">
    <reaction evidence="24">
        <text>decanoyl-CoA + H2O = decanoate + CoA + H(+)</text>
        <dbReference type="Rhea" id="RHEA:40059"/>
        <dbReference type="ChEBI" id="CHEBI:15377"/>
        <dbReference type="ChEBI" id="CHEBI:15378"/>
        <dbReference type="ChEBI" id="CHEBI:27689"/>
        <dbReference type="ChEBI" id="CHEBI:57287"/>
        <dbReference type="ChEBI" id="CHEBI:61430"/>
    </reaction>
    <physiologicalReaction direction="left-to-right" evidence="24">
        <dbReference type="Rhea" id="RHEA:40060"/>
    </physiologicalReaction>
</comment>
<evidence type="ECO:0000256" key="15">
    <source>
        <dbReference type="ARBA" id="ARBA00023273"/>
    </source>
</evidence>
<evidence type="ECO:0000256" key="19">
    <source>
        <dbReference type="ARBA" id="ARBA00038848"/>
    </source>
</evidence>
<dbReference type="GO" id="GO:0006631">
    <property type="term" value="P:fatty acid metabolic process"/>
    <property type="evidence" value="ECO:0007669"/>
    <property type="project" value="UniProtKB-KW"/>
</dbReference>
<evidence type="ECO:0000256" key="23">
    <source>
        <dbReference type="ARBA" id="ARBA00047734"/>
    </source>
</evidence>
<evidence type="ECO:0000256" key="26">
    <source>
        <dbReference type="ARBA" id="ARBA00048180"/>
    </source>
</evidence>
<dbReference type="GO" id="GO:0005743">
    <property type="term" value="C:mitochondrial inner membrane"/>
    <property type="evidence" value="ECO:0007669"/>
    <property type="project" value="UniProtKB-SubCell"/>
</dbReference>
<keyword evidence="13" id="KW-0496">Mitochondrion</keyword>
<keyword evidence="10" id="KW-0276">Fatty acid metabolism</keyword>
<evidence type="ECO:0000256" key="2">
    <source>
        <dbReference type="ARBA" id="ARBA00004569"/>
    </source>
</evidence>
<evidence type="ECO:0000256" key="9">
    <source>
        <dbReference type="ARBA" id="ARBA00022801"/>
    </source>
</evidence>
<reference evidence="28" key="1">
    <citation type="journal article" date="2015" name="Nature">
        <title>Complex archaea that bridge the gap between prokaryotes and eukaryotes.</title>
        <authorList>
            <person name="Spang A."/>
            <person name="Saw J.H."/>
            <person name="Jorgensen S.L."/>
            <person name="Zaremba-Niedzwiedzka K."/>
            <person name="Martijn J."/>
            <person name="Lind A.E."/>
            <person name="van Eijk R."/>
            <person name="Schleper C."/>
            <person name="Guy L."/>
            <person name="Ettema T.J."/>
        </authorList>
    </citation>
    <scope>NUCLEOTIDE SEQUENCE</scope>
</reference>
<comment type="catalytic activity">
    <reaction evidence="23">
        <text>hexadecanoyl-CoA + H2O = hexadecanoate + CoA + H(+)</text>
        <dbReference type="Rhea" id="RHEA:16645"/>
        <dbReference type="ChEBI" id="CHEBI:7896"/>
        <dbReference type="ChEBI" id="CHEBI:15377"/>
        <dbReference type="ChEBI" id="CHEBI:15378"/>
        <dbReference type="ChEBI" id="CHEBI:57287"/>
        <dbReference type="ChEBI" id="CHEBI:57379"/>
        <dbReference type="EC" id="3.1.2.2"/>
    </reaction>
    <physiologicalReaction direction="left-to-right" evidence="23">
        <dbReference type="Rhea" id="RHEA:16646"/>
    </physiologicalReaction>
</comment>
<evidence type="ECO:0000256" key="5">
    <source>
        <dbReference type="ARBA" id="ARBA00022475"/>
    </source>
</evidence>
<evidence type="ECO:0000256" key="24">
    <source>
        <dbReference type="ARBA" id="ARBA00047969"/>
    </source>
</evidence>
<name>A0A0F9GHN1_9ZZZZ</name>
<accession>A0A0F9GHN1</accession>
<evidence type="ECO:0000256" key="12">
    <source>
        <dbReference type="ARBA" id="ARBA00023098"/>
    </source>
</evidence>
<dbReference type="EC" id="3.1.2.2" evidence="19"/>
<dbReference type="AlphaFoldDB" id="A0A0F9GHN1"/>
<evidence type="ECO:0000256" key="7">
    <source>
        <dbReference type="ARBA" id="ARBA00022703"/>
    </source>
</evidence>
<keyword evidence="12" id="KW-0443">Lipid metabolism</keyword>
<comment type="caution">
    <text evidence="28">The sequence shown here is derived from an EMBL/GenBank/DDBJ whole genome shotgun (WGS) entry which is preliminary data.</text>
</comment>
<keyword evidence="7" id="KW-0053">Apoptosis</keyword>
<gene>
    <name evidence="28" type="ORF">LCGC14_2182520</name>
</gene>
<dbReference type="InterPro" id="IPR006683">
    <property type="entry name" value="Thioestr_dom"/>
</dbReference>
<evidence type="ECO:0000256" key="20">
    <source>
        <dbReference type="ARBA" id="ARBA00040123"/>
    </source>
</evidence>
<keyword evidence="11" id="KW-0809">Transit peptide</keyword>
<dbReference type="EMBL" id="LAZR01028406">
    <property type="protein sequence ID" value="KKL62707.1"/>
    <property type="molecule type" value="Genomic_DNA"/>
</dbReference>
<keyword evidence="14" id="KW-0472">Membrane</keyword>
<sequence>MQEAPDSPRRWCFGCGDANPEGLGIQFQIEGKRVRGEFEARRVHQGFPGMAHGGIAAAAIDEAMGWAMYAAGAWAMTARLEVRYRRPLPLGEPLEVSAEVVRDRGRWLEAEGRLWVAGGPLVAEAKALFMRLPADRARQMEEFYRSGRVPANDG</sequence>
<evidence type="ECO:0000256" key="14">
    <source>
        <dbReference type="ARBA" id="ARBA00023136"/>
    </source>
</evidence>
<keyword evidence="9" id="KW-0378">Hydrolase</keyword>
<evidence type="ECO:0000256" key="16">
    <source>
        <dbReference type="ARBA" id="ARBA00035852"/>
    </source>
</evidence>
<dbReference type="GO" id="GO:0005758">
    <property type="term" value="C:mitochondrial intermembrane space"/>
    <property type="evidence" value="ECO:0007669"/>
    <property type="project" value="UniProtKB-SubCell"/>
</dbReference>
<dbReference type="CDD" id="cd03440">
    <property type="entry name" value="hot_dog"/>
    <property type="match status" value="1"/>
</dbReference>
<evidence type="ECO:0000256" key="21">
    <source>
        <dbReference type="ARBA" id="ARBA00043210"/>
    </source>
</evidence>
<comment type="catalytic activity">
    <reaction evidence="17">
        <text>(9Z)-octadecenoyl-CoA + H2O = (9Z)-octadecenoate + CoA + H(+)</text>
        <dbReference type="Rhea" id="RHEA:40139"/>
        <dbReference type="ChEBI" id="CHEBI:15377"/>
        <dbReference type="ChEBI" id="CHEBI:15378"/>
        <dbReference type="ChEBI" id="CHEBI:30823"/>
        <dbReference type="ChEBI" id="CHEBI:57287"/>
        <dbReference type="ChEBI" id="CHEBI:57387"/>
    </reaction>
    <physiologicalReaction direction="left-to-right" evidence="17">
        <dbReference type="Rhea" id="RHEA:40140"/>
    </physiologicalReaction>
</comment>
<evidence type="ECO:0000256" key="11">
    <source>
        <dbReference type="ARBA" id="ARBA00022946"/>
    </source>
</evidence>
<dbReference type="InterPro" id="IPR052365">
    <property type="entry name" value="THEM4/THEM5_acyl-CoA_thioest"/>
</dbReference>
<evidence type="ECO:0000256" key="18">
    <source>
        <dbReference type="ARBA" id="ARBA00038456"/>
    </source>
</evidence>
<dbReference type="GO" id="GO:0016787">
    <property type="term" value="F:hydrolase activity"/>
    <property type="evidence" value="ECO:0007669"/>
    <property type="project" value="UniProtKB-KW"/>
</dbReference>
<dbReference type="PANTHER" id="PTHR12418">
    <property type="entry name" value="ACYL-COENZYME A THIOESTERASE THEM4"/>
    <property type="match status" value="1"/>
</dbReference>
<evidence type="ECO:0000256" key="13">
    <source>
        <dbReference type="ARBA" id="ARBA00023128"/>
    </source>
</evidence>
<dbReference type="InterPro" id="IPR029069">
    <property type="entry name" value="HotDog_dom_sf"/>
</dbReference>
<dbReference type="GO" id="GO:0006915">
    <property type="term" value="P:apoptotic process"/>
    <property type="evidence" value="ECO:0007669"/>
    <property type="project" value="UniProtKB-KW"/>
</dbReference>
<evidence type="ECO:0000259" key="27">
    <source>
        <dbReference type="Pfam" id="PF03061"/>
    </source>
</evidence>
<dbReference type="Gene3D" id="3.10.129.10">
    <property type="entry name" value="Hotdog Thioesterase"/>
    <property type="match status" value="1"/>
</dbReference>
<keyword evidence="5" id="KW-1003">Cell membrane</keyword>
<keyword evidence="6" id="KW-0963">Cytoplasm</keyword>
<evidence type="ECO:0000256" key="17">
    <source>
        <dbReference type="ARBA" id="ARBA00037002"/>
    </source>
</evidence>
<evidence type="ECO:0000256" key="25">
    <source>
        <dbReference type="ARBA" id="ARBA00048074"/>
    </source>
</evidence>
<keyword evidence="15" id="KW-0966">Cell projection</keyword>
<dbReference type="Pfam" id="PF03061">
    <property type="entry name" value="4HBT"/>
    <property type="match status" value="1"/>
</dbReference>
<organism evidence="28">
    <name type="scientific">marine sediment metagenome</name>
    <dbReference type="NCBI Taxonomy" id="412755"/>
    <lineage>
        <taxon>unclassified sequences</taxon>
        <taxon>metagenomes</taxon>
        <taxon>ecological metagenomes</taxon>
    </lineage>
</organism>
<comment type="catalytic activity">
    <reaction evidence="26">
        <text>tetradecanoyl-CoA + H2O = tetradecanoate + CoA + H(+)</text>
        <dbReference type="Rhea" id="RHEA:40119"/>
        <dbReference type="ChEBI" id="CHEBI:15377"/>
        <dbReference type="ChEBI" id="CHEBI:15378"/>
        <dbReference type="ChEBI" id="CHEBI:30807"/>
        <dbReference type="ChEBI" id="CHEBI:57287"/>
        <dbReference type="ChEBI" id="CHEBI:57385"/>
    </reaction>
    <physiologicalReaction direction="left-to-right" evidence="26">
        <dbReference type="Rhea" id="RHEA:40120"/>
    </physiologicalReaction>
</comment>
<proteinExistence type="inferred from homology"/>
<dbReference type="PANTHER" id="PTHR12418:SF19">
    <property type="entry name" value="ACYL-COENZYME A THIOESTERASE THEM4"/>
    <property type="match status" value="1"/>
</dbReference>
<evidence type="ECO:0000256" key="1">
    <source>
        <dbReference type="ARBA" id="ARBA00004496"/>
    </source>
</evidence>
<evidence type="ECO:0000256" key="3">
    <source>
        <dbReference type="ARBA" id="ARBA00004632"/>
    </source>
</evidence>